<feature type="transmembrane region" description="Helical" evidence="1">
    <location>
        <begin position="178"/>
        <end position="195"/>
    </location>
</feature>
<feature type="transmembrane region" description="Helical" evidence="1">
    <location>
        <begin position="201"/>
        <end position="223"/>
    </location>
</feature>
<dbReference type="InterPro" id="IPR036938">
    <property type="entry name" value="PAP2/HPO_sf"/>
</dbReference>
<keyword evidence="4" id="KW-1185">Reference proteome</keyword>
<feature type="transmembrane region" description="Helical" evidence="1">
    <location>
        <begin position="12"/>
        <end position="35"/>
    </location>
</feature>
<reference evidence="3 4" key="1">
    <citation type="submission" date="2023-02" db="EMBL/GenBank/DDBJ databases">
        <title>Host association and intracellularity evolved multiple times independently in the Rickettsiales.</title>
        <authorList>
            <person name="Castelli M."/>
            <person name="Nardi T."/>
            <person name="Gammuto L."/>
            <person name="Bellinzona G."/>
            <person name="Sabaneyeva E."/>
            <person name="Potekhin A."/>
            <person name="Serra V."/>
            <person name="Petroni G."/>
            <person name="Sassera D."/>
        </authorList>
    </citation>
    <scope>NUCLEOTIDE SEQUENCE [LARGE SCALE GENOMIC DNA]</scope>
    <source>
        <strain evidence="3 4">BOD18</strain>
    </source>
</reference>
<sequence>MRLFHGLFSPRPFLLLVSFAVIVAVFCLFPELDILFSTLFYCGQGIWFNDINSSFVVALRVIAMSIPAVLIVMLSLKCCLDLMLKRQSFRSSVRDLYYLLFIAFIGIAVTIRFFLKSLFNRARPFQIKEFGGNMDFNPLFDINNIYIFDSSFSSTHSACAFFLVALAFIINNKVWKKIIMAAAIIIGFMVSFSRISSGMHFLSDVLFSGLFICAISYLSYLIFYSDVRSNRGKEGFRGNFSKAKRILRRSGARNRDS</sequence>
<dbReference type="Gene3D" id="1.20.144.10">
    <property type="entry name" value="Phosphatidic acid phosphatase type 2/haloperoxidase"/>
    <property type="match status" value="1"/>
</dbReference>
<feature type="domain" description="Phosphatidic acid phosphatase type 2/haloperoxidase" evidence="2">
    <location>
        <begin position="96"/>
        <end position="221"/>
    </location>
</feature>
<proteinExistence type="predicted"/>
<evidence type="ECO:0000259" key="2">
    <source>
        <dbReference type="SMART" id="SM00014"/>
    </source>
</evidence>
<keyword evidence="1" id="KW-0812">Transmembrane</keyword>
<protein>
    <submittedName>
        <fullName evidence="3">Phosphatase PAP2 superfamily protein</fullName>
    </submittedName>
</protein>
<keyword evidence="1" id="KW-1133">Transmembrane helix</keyword>
<feature type="transmembrane region" description="Helical" evidence="1">
    <location>
        <begin position="96"/>
        <end position="115"/>
    </location>
</feature>
<dbReference type="EMBL" id="JARGYT010000001">
    <property type="protein sequence ID" value="MDZ5761696.1"/>
    <property type="molecule type" value="Genomic_DNA"/>
</dbReference>
<evidence type="ECO:0000313" key="4">
    <source>
        <dbReference type="Proteomes" id="UP001293791"/>
    </source>
</evidence>
<dbReference type="SUPFAM" id="SSF48317">
    <property type="entry name" value="Acid phosphatase/Vanadium-dependent haloperoxidase"/>
    <property type="match status" value="1"/>
</dbReference>
<dbReference type="PANTHER" id="PTHR14969:SF13">
    <property type="entry name" value="AT30094P"/>
    <property type="match status" value="1"/>
</dbReference>
<dbReference type="SMART" id="SM00014">
    <property type="entry name" value="acidPPc"/>
    <property type="match status" value="1"/>
</dbReference>
<dbReference type="Proteomes" id="UP001293791">
    <property type="component" value="Unassembled WGS sequence"/>
</dbReference>
<evidence type="ECO:0000256" key="1">
    <source>
        <dbReference type="SAM" id="Phobius"/>
    </source>
</evidence>
<evidence type="ECO:0000313" key="3">
    <source>
        <dbReference type="EMBL" id="MDZ5761696.1"/>
    </source>
</evidence>
<name>A0ABU5L6E1_9RICK</name>
<accession>A0ABU5L6E1</accession>
<dbReference type="Pfam" id="PF01569">
    <property type="entry name" value="PAP2"/>
    <property type="match status" value="1"/>
</dbReference>
<feature type="transmembrane region" description="Helical" evidence="1">
    <location>
        <begin position="55"/>
        <end position="76"/>
    </location>
</feature>
<dbReference type="PANTHER" id="PTHR14969">
    <property type="entry name" value="SPHINGOSINE-1-PHOSPHATE PHOSPHOHYDROLASE"/>
    <property type="match status" value="1"/>
</dbReference>
<comment type="caution">
    <text evidence="3">The sequence shown here is derived from an EMBL/GenBank/DDBJ whole genome shotgun (WGS) entry which is preliminary data.</text>
</comment>
<dbReference type="InterPro" id="IPR000326">
    <property type="entry name" value="PAP2/HPO"/>
</dbReference>
<gene>
    <name evidence="3" type="ORF">Cyrtocomes_00053</name>
</gene>
<keyword evidence="1" id="KW-0472">Membrane</keyword>
<feature type="transmembrane region" description="Helical" evidence="1">
    <location>
        <begin position="145"/>
        <end position="171"/>
    </location>
</feature>
<organism evidence="3 4">
    <name type="scientific">Candidatus Cyrtobacter comes</name>
    <dbReference type="NCBI Taxonomy" id="675776"/>
    <lineage>
        <taxon>Bacteria</taxon>
        <taxon>Pseudomonadati</taxon>
        <taxon>Pseudomonadota</taxon>
        <taxon>Alphaproteobacteria</taxon>
        <taxon>Rickettsiales</taxon>
        <taxon>Candidatus Midichloriaceae</taxon>
        <taxon>Candidatus Cyrtobacter</taxon>
    </lineage>
</organism>